<dbReference type="Proteomes" id="UP000719412">
    <property type="component" value="Unassembled WGS sequence"/>
</dbReference>
<gene>
    <name evidence="1" type="ORF">GEV33_000453</name>
</gene>
<accession>A0A8J6LKH1</accession>
<dbReference type="AlphaFoldDB" id="A0A8J6LKH1"/>
<comment type="caution">
    <text evidence="1">The sequence shown here is derived from an EMBL/GenBank/DDBJ whole genome shotgun (WGS) entry which is preliminary data.</text>
</comment>
<reference evidence="1" key="1">
    <citation type="journal article" date="2020" name="J Insects Food Feed">
        <title>The yellow mealworm (Tenebrio molitor) genome: a resource for the emerging insects as food and feed industry.</title>
        <authorList>
            <person name="Eriksson T."/>
            <person name="Andere A."/>
            <person name="Kelstrup H."/>
            <person name="Emery V."/>
            <person name="Picard C."/>
        </authorList>
    </citation>
    <scope>NUCLEOTIDE SEQUENCE</scope>
    <source>
        <strain evidence="1">Stoneville</strain>
        <tissue evidence="1">Whole head</tissue>
    </source>
</reference>
<reference evidence="1" key="2">
    <citation type="submission" date="2021-08" db="EMBL/GenBank/DDBJ databases">
        <authorList>
            <person name="Eriksson T."/>
        </authorList>
    </citation>
    <scope>NUCLEOTIDE SEQUENCE</scope>
    <source>
        <strain evidence="1">Stoneville</strain>
        <tissue evidence="1">Whole head</tissue>
    </source>
</reference>
<sequence>MGDERAEGPIDQRRRKPAINSSMGVESVRRAVLQERFASERPILCEVVTQPFVPLKVQLPCTVSLVNTFKCVVFGSWSANKYFSPAGNFLLTVRTTLARQHVIAKIAIDVRDFVCLMLGNPLEGSISVPMATSGQIPIVAEFNSRMEIACRKRSLGFICEKL</sequence>
<organism evidence="1 2">
    <name type="scientific">Tenebrio molitor</name>
    <name type="common">Yellow mealworm beetle</name>
    <dbReference type="NCBI Taxonomy" id="7067"/>
    <lineage>
        <taxon>Eukaryota</taxon>
        <taxon>Metazoa</taxon>
        <taxon>Ecdysozoa</taxon>
        <taxon>Arthropoda</taxon>
        <taxon>Hexapoda</taxon>
        <taxon>Insecta</taxon>
        <taxon>Pterygota</taxon>
        <taxon>Neoptera</taxon>
        <taxon>Endopterygota</taxon>
        <taxon>Coleoptera</taxon>
        <taxon>Polyphaga</taxon>
        <taxon>Cucujiformia</taxon>
        <taxon>Tenebrionidae</taxon>
        <taxon>Tenebrio</taxon>
    </lineage>
</organism>
<name>A0A8J6LKH1_TENMO</name>
<keyword evidence="2" id="KW-1185">Reference proteome</keyword>
<proteinExistence type="predicted"/>
<evidence type="ECO:0000313" key="2">
    <source>
        <dbReference type="Proteomes" id="UP000719412"/>
    </source>
</evidence>
<dbReference type="EMBL" id="JABDTM020002896">
    <property type="protein sequence ID" value="KAH0822338.1"/>
    <property type="molecule type" value="Genomic_DNA"/>
</dbReference>
<protein>
    <submittedName>
        <fullName evidence="1">Uncharacterized protein</fullName>
    </submittedName>
</protein>
<evidence type="ECO:0000313" key="1">
    <source>
        <dbReference type="EMBL" id="KAH0822338.1"/>
    </source>
</evidence>